<dbReference type="InterPro" id="IPR024925">
    <property type="entry name" value="Malonyl_CoA-ACP_transAc"/>
</dbReference>
<protein>
    <recommendedName>
        <fullName evidence="2 6">Malonyl CoA-acyl carrier protein transacylase</fullName>
        <ecNumber evidence="1 6">2.3.1.39</ecNumber>
    </recommendedName>
</protein>
<evidence type="ECO:0000256" key="1">
    <source>
        <dbReference type="ARBA" id="ARBA00013258"/>
    </source>
</evidence>
<dbReference type="PANTHER" id="PTHR42681:SF1">
    <property type="entry name" value="MALONYL-COA-ACYL CARRIER PROTEIN TRANSACYLASE, MITOCHONDRIAL"/>
    <property type="match status" value="1"/>
</dbReference>
<evidence type="ECO:0000313" key="9">
    <source>
        <dbReference type="EMBL" id="CCB88700.1"/>
    </source>
</evidence>
<proteinExistence type="inferred from homology"/>
<dbReference type="InterPro" id="IPR016035">
    <property type="entry name" value="Acyl_Trfase/lysoPLipase"/>
</dbReference>
<gene>
    <name evidence="9" type="primary">fabD</name>
    <name evidence="9" type="ordered locus">SNE_A08230</name>
</gene>
<evidence type="ECO:0000256" key="7">
    <source>
        <dbReference type="PIRSR" id="PIRSR000446-1"/>
    </source>
</evidence>
<dbReference type="FunFam" id="3.30.70.250:FF:000001">
    <property type="entry name" value="Malonyl CoA-acyl carrier protein transacylase"/>
    <property type="match status" value="1"/>
</dbReference>
<organism evidence="9 10">
    <name type="scientific">Simkania negevensis (strain ATCC VR-1471 / DSM 27360 / Z)</name>
    <dbReference type="NCBI Taxonomy" id="331113"/>
    <lineage>
        <taxon>Bacteria</taxon>
        <taxon>Pseudomonadati</taxon>
        <taxon>Chlamydiota</taxon>
        <taxon>Chlamydiia</taxon>
        <taxon>Parachlamydiales</taxon>
        <taxon>Simkaniaceae</taxon>
        <taxon>Simkania</taxon>
    </lineage>
</organism>
<evidence type="ECO:0000256" key="2">
    <source>
        <dbReference type="ARBA" id="ARBA00018953"/>
    </source>
</evidence>
<dbReference type="NCBIfam" id="TIGR00128">
    <property type="entry name" value="fabD"/>
    <property type="match status" value="1"/>
</dbReference>
<dbReference type="InterPro" id="IPR001227">
    <property type="entry name" value="Ac_transferase_dom_sf"/>
</dbReference>
<comment type="catalytic activity">
    <reaction evidence="5 6">
        <text>holo-[ACP] + malonyl-CoA = malonyl-[ACP] + CoA</text>
        <dbReference type="Rhea" id="RHEA:41792"/>
        <dbReference type="Rhea" id="RHEA-COMP:9623"/>
        <dbReference type="Rhea" id="RHEA-COMP:9685"/>
        <dbReference type="ChEBI" id="CHEBI:57287"/>
        <dbReference type="ChEBI" id="CHEBI:57384"/>
        <dbReference type="ChEBI" id="CHEBI:64479"/>
        <dbReference type="ChEBI" id="CHEBI:78449"/>
        <dbReference type="EC" id="2.3.1.39"/>
    </reaction>
</comment>
<dbReference type="InterPro" id="IPR050858">
    <property type="entry name" value="Mal-CoA-ACP_Trans/PKS_FabD"/>
</dbReference>
<dbReference type="InterPro" id="IPR016036">
    <property type="entry name" value="Malonyl_transacylase_ACP-bd"/>
</dbReference>
<dbReference type="Gene3D" id="3.30.70.250">
    <property type="entry name" value="Malonyl-CoA ACP transacylase, ACP-binding"/>
    <property type="match status" value="1"/>
</dbReference>
<reference evidence="9 10" key="1">
    <citation type="journal article" date="2011" name="Mol. Biol. Evol.">
        <title>Unity in variety--the pan-genome of the Chlamydiae.</title>
        <authorList>
            <person name="Collingro A."/>
            <person name="Tischler P."/>
            <person name="Weinmaier T."/>
            <person name="Penz T."/>
            <person name="Heinz E."/>
            <person name="Brunham R.C."/>
            <person name="Read T.D."/>
            <person name="Bavoil P.M."/>
            <person name="Sachse K."/>
            <person name="Kahane S."/>
            <person name="Friedman M.G."/>
            <person name="Rattei T."/>
            <person name="Myers G.S."/>
            <person name="Horn M."/>
        </authorList>
    </citation>
    <scope>NUCLEOTIDE SEQUENCE [LARGE SCALE GENOMIC DNA]</scope>
    <source>
        <strain evidence="10">ATCC VR-1471 / Z</strain>
    </source>
</reference>
<dbReference type="SUPFAM" id="SSF55048">
    <property type="entry name" value="Probable ACP-binding domain of malonyl-CoA ACP transacylase"/>
    <property type="match status" value="1"/>
</dbReference>
<dbReference type="Gene3D" id="3.40.366.10">
    <property type="entry name" value="Malonyl-Coenzyme A Acyl Carrier Protein, domain 2"/>
    <property type="match status" value="1"/>
</dbReference>
<dbReference type="PANTHER" id="PTHR42681">
    <property type="entry name" value="MALONYL-COA-ACYL CARRIER PROTEIN TRANSACYLASE, MITOCHONDRIAL"/>
    <property type="match status" value="1"/>
</dbReference>
<dbReference type="InterPro" id="IPR004410">
    <property type="entry name" value="Malonyl_CoA-ACP_transAc_FabD"/>
</dbReference>
<evidence type="ECO:0000256" key="3">
    <source>
        <dbReference type="ARBA" id="ARBA00022679"/>
    </source>
</evidence>
<feature type="active site" evidence="7">
    <location>
        <position position="203"/>
    </location>
</feature>
<keyword evidence="4 6" id="KW-0012">Acyltransferase</keyword>
<evidence type="ECO:0000256" key="4">
    <source>
        <dbReference type="ARBA" id="ARBA00023315"/>
    </source>
</evidence>
<dbReference type="EC" id="2.3.1.39" evidence="1 6"/>
<dbReference type="RefSeq" id="WP_013943167.1">
    <property type="nucleotide sequence ID" value="NC_015713.1"/>
</dbReference>
<dbReference type="STRING" id="331113.SNE_A08230"/>
<dbReference type="AlphaFoldDB" id="F8L7G7"/>
<dbReference type="eggNOG" id="COG0331">
    <property type="taxonomic scope" value="Bacteria"/>
</dbReference>
<dbReference type="GO" id="GO:0005829">
    <property type="term" value="C:cytosol"/>
    <property type="evidence" value="ECO:0007669"/>
    <property type="project" value="TreeGrafter"/>
</dbReference>
<name>F8L7G7_SIMNZ</name>
<keyword evidence="10" id="KW-1185">Reference proteome</keyword>
<evidence type="ECO:0000259" key="8">
    <source>
        <dbReference type="SMART" id="SM00827"/>
    </source>
</evidence>
<dbReference type="KEGG" id="sng:SNE_A08230"/>
<dbReference type="Pfam" id="PF00698">
    <property type="entry name" value="Acyl_transf_1"/>
    <property type="match status" value="1"/>
</dbReference>
<dbReference type="OrthoDB" id="9805460at2"/>
<dbReference type="SMART" id="SM00827">
    <property type="entry name" value="PKS_AT"/>
    <property type="match status" value="1"/>
</dbReference>
<dbReference type="SUPFAM" id="SSF52151">
    <property type="entry name" value="FabD/lysophospholipase-like"/>
    <property type="match status" value="1"/>
</dbReference>
<dbReference type="HOGENOM" id="CLU_030558_0_1_0"/>
<dbReference type="GO" id="GO:0006633">
    <property type="term" value="P:fatty acid biosynthetic process"/>
    <property type="evidence" value="ECO:0007669"/>
    <property type="project" value="TreeGrafter"/>
</dbReference>
<sequence length="317" mass="34715">MEKKLAFLFPGQGSQYVGMGKEFFDRFAVAKETFEEADEKLGRPLSRLIFEGPATDLTLTKNSQIAIYVVSVAIWRVLQQQFEGIKPAVCAGLSLGEYSALTGAERLMFTDGIDLVQARGLYMHQASVRHPGTMAVCLNMPLKLVEEIVAEVHAEHPVWVANLNCPGQVVISGTREGVKLAGEKLKLKGAKRVLSLDVSGAFHSGLMEEAKQELEKKLAMVPIHDSKIDVVLNVPGDFVHSAAEIRQFLIDQVVSPVLWEKGVRKMDEEGIDLYIEIGCGKSLNGMNRKIGVKGSTLSVEKVEDLEEVAKALDLALV</sequence>
<comment type="similarity">
    <text evidence="6">Belongs to the fabD family.</text>
</comment>
<dbReference type="GO" id="GO:0004314">
    <property type="term" value="F:[acyl-carrier-protein] S-malonyltransferase activity"/>
    <property type="evidence" value="ECO:0007669"/>
    <property type="project" value="UniProtKB-EC"/>
</dbReference>
<dbReference type="EMBL" id="FR872582">
    <property type="protein sequence ID" value="CCB88700.1"/>
    <property type="molecule type" value="Genomic_DNA"/>
</dbReference>
<dbReference type="InterPro" id="IPR014043">
    <property type="entry name" value="Acyl_transferase_dom"/>
</dbReference>
<dbReference type="Proteomes" id="UP000000496">
    <property type="component" value="Chromosome gsn.131"/>
</dbReference>
<accession>F8L7G7</accession>
<dbReference type="PIRSF" id="PIRSF000446">
    <property type="entry name" value="Mct"/>
    <property type="match status" value="1"/>
</dbReference>
<feature type="active site" evidence="7">
    <location>
        <position position="94"/>
    </location>
</feature>
<evidence type="ECO:0000256" key="6">
    <source>
        <dbReference type="PIRNR" id="PIRNR000446"/>
    </source>
</evidence>
<keyword evidence="3 6" id="KW-0808">Transferase</keyword>
<evidence type="ECO:0000256" key="5">
    <source>
        <dbReference type="ARBA" id="ARBA00048462"/>
    </source>
</evidence>
<evidence type="ECO:0000313" key="10">
    <source>
        <dbReference type="Proteomes" id="UP000000496"/>
    </source>
</evidence>
<feature type="domain" description="Malonyl-CoA:ACP transacylase (MAT)" evidence="8">
    <location>
        <begin position="8"/>
        <end position="290"/>
    </location>
</feature>